<protein>
    <submittedName>
        <fullName evidence="5">Uncharacterized protein</fullName>
    </submittedName>
</protein>
<dbReference type="Gene3D" id="3.90.1170.10">
    <property type="entry name" value="Ribosomal protein L10e/L16"/>
    <property type="match status" value="1"/>
</dbReference>
<dbReference type="GO" id="GO:0019843">
    <property type="term" value="F:rRNA binding"/>
    <property type="evidence" value="ECO:0007669"/>
    <property type="project" value="InterPro"/>
</dbReference>
<keyword evidence="2 4" id="KW-0689">Ribosomal protein</keyword>
<accession>A0A067L0I2</accession>
<evidence type="ECO:0000313" key="6">
    <source>
        <dbReference type="Proteomes" id="UP000027138"/>
    </source>
</evidence>
<dbReference type="PANTHER" id="PTHR12220">
    <property type="entry name" value="50S/60S RIBOSOMAL PROTEIN L16"/>
    <property type="match status" value="1"/>
</dbReference>
<dbReference type="AlphaFoldDB" id="A0A067L0I2"/>
<dbReference type="Proteomes" id="UP000027138">
    <property type="component" value="Unassembled WGS sequence"/>
</dbReference>
<dbReference type="GO" id="GO:0003735">
    <property type="term" value="F:structural constituent of ribosome"/>
    <property type="evidence" value="ECO:0007669"/>
    <property type="project" value="InterPro"/>
</dbReference>
<dbReference type="InterPro" id="IPR036920">
    <property type="entry name" value="Ribosomal_uL16_sf"/>
</dbReference>
<evidence type="ECO:0000256" key="3">
    <source>
        <dbReference type="ARBA" id="ARBA00023274"/>
    </source>
</evidence>
<evidence type="ECO:0000256" key="2">
    <source>
        <dbReference type="ARBA" id="ARBA00022980"/>
    </source>
</evidence>
<reference evidence="5 6" key="1">
    <citation type="journal article" date="2014" name="PLoS ONE">
        <title>Global Analysis of Gene Expression Profiles in Physic Nut (Jatropha curcas L.) Seedlings Exposed to Salt Stress.</title>
        <authorList>
            <person name="Zhang L."/>
            <person name="Zhang C."/>
            <person name="Wu P."/>
            <person name="Chen Y."/>
            <person name="Li M."/>
            <person name="Jiang H."/>
            <person name="Wu G."/>
        </authorList>
    </citation>
    <scope>NUCLEOTIDE SEQUENCE [LARGE SCALE GENOMIC DNA]</scope>
    <source>
        <strain evidence="6">cv. GZQX0401</strain>
        <tissue evidence="5">Young leaves</tissue>
    </source>
</reference>
<dbReference type="PRINTS" id="PR00060">
    <property type="entry name" value="RIBOSOMALL16"/>
</dbReference>
<evidence type="ECO:0000256" key="4">
    <source>
        <dbReference type="RuleBase" id="RU004413"/>
    </source>
</evidence>
<dbReference type="OrthoDB" id="821458at2759"/>
<gene>
    <name evidence="5" type="ORF">JCGZ_04648</name>
</gene>
<name>A0A067L0I2_JATCU</name>
<comment type="similarity">
    <text evidence="1 4">Belongs to the universal ribosomal protein uL16 family.</text>
</comment>
<dbReference type="GO" id="GO:0032543">
    <property type="term" value="P:mitochondrial translation"/>
    <property type="evidence" value="ECO:0007669"/>
    <property type="project" value="TreeGrafter"/>
</dbReference>
<dbReference type="InterPro" id="IPR047873">
    <property type="entry name" value="Ribosomal_uL16"/>
</dbReference>
<dbReference type="STRING" id="180498.A0A067L0I2"/>
<evidence type="ECO:0000313" key="5">
    <source>
        <dbReference type="EMBL" id="KDP38005.1"/>
    </source>
</evidence>
<dbReference type="NCBIfam" id="TIGR01164">
    <property type="entry name" value="rplP_bact"/>
    <property type="match status" value="1"/>
</dbReference>
<organism evidence="5 6">
    <name type="scientific">Jatropha curcas</name>
    <name type="common">Barbados nut</name>
    <dbReference type="NCBI Taxonomy" id="180498"/>
    <lineage>
        <taxon>Eukaryota</taxon>
        <taxon>Viridiplantae</taxon>
        <taxon>Streptophyta</taxon>
        <taxon>Embryophyta</taxon>
        <taxon>Tracheophyta</taxon>
        <taxon>Spermatophyta</taxon>
        <taxon>Magnoliopsida</taxon>
        <taxon>eudicotyledons</taxon>
        <taxon>Gunneridae</taxon>
        <taxon>Pentapetalae</taxon>
        <taxon>rosids</taxon>
        <taxon>fabids</taxon>
        <taxon>Malpighiales</taxon>
        <taxon>Euphorbiaceae</taxon>
        <taxon>Crotonoideae</taxon>
        <taxon>Jatropheae</taxon>
        <taxon>Jatropha</taxon>
    </lineage>
</organism>
<dbReference type="Pfam" id="PF00252">
    <property type="entry name" value="Ribosomal_L16"/>
    <property type="match status" value="1"/>
</dbReference>
<sequence>MKGLAFGGIYFGKYALQALEPALLTANHIRAGRDAITKNAPRERKIWIRIFPDHPLTVKPAGTRMGRGKGSFKCLAADVKPGTILYEVDGVAEKVAKKAISVAASKIPIRTRFVISK</sequence>
<dbReference type="SUPFAM" id="SSF54686">
    <property type="entry name" value="Ribosomal protein L16p/L10e"/>
    <property type="match status" value="1"/>
</dbReference>
<dbReference type="CDD" id="cd01433">
    <property type="entry name" value="Ribosomal_L16_L10e"/>
    <property type="match status" value="1"/>
</dbReference>
<dbReference type="EMBL" id="KK914370">
    <property type="protein sequence ID" value="KDP38005.1"/>
    <property type="molecule type" value="Genomic_DNA"/>
</dbReference>
<proteinExistence type="inferred from homology"/>
<dbReference type="GO" id="GO:0005762">
    <property type="term" value="C:mitochondrial large ribosomal subunit"/>
    <property type="evidence" value="ECO:0007669"/>
    <property type="project" value="TreeGrafter"/>
</dbReference>
<keyword evidence="6" id="KW-1185">Reference proteome</keyword>
<dbReference type="InterPro" id="IPR000114">
    <property type="entry name" value="Ribosomal_uL16_bact-type"/>
</dbReference>
<keyword evidence="3 4" id="KW-0687">Ribonucleoprotein</keyword>
<evidence type="ECO:0000256" key="1">
    <source>
        <dbReference type="ARBA" id="ARBA00008931"/>
    </source>
</evidence>
<dbReference type="InterPro" id="IPR016180">
    <property type="entry name" value="Ribosomal_uL16_dom"/>
</dbReference>
<dbReference type="PANTHER" id="PTHR12220:SF13">
    <property type="entry name" value="LARGE RIBOSOMAL SUBUNIT PROTEIN UL16M"/>
    <property type="match status" value="1"/>
</dbReference>